<evidence type="ECO:0000313" key="5">
    <source>
        <dbReference type="EMBL" id="PPQ77579.1"/>
    </source>
</evidence>
<accession>A0A409WGE6</accession>
<feature type="region of interest" description="Disordered" evidence="4">
    <location>
        <begin position="95"/>
        <end position="120"/>
    </location>
</feature>
<proteinExistence type="predicted"/>
<dbReference type="EMBL" id="NHYD01003436">
    <property type="protein sequence ID" value="PPQ77579.1"/>
    <property type="molecule type" value="Genomic_DNA"/>
</dbReference>
<evidence type="ECO:0000256" key="2">
    <source>
        <dbReference type="ARBA" id="ARBA00022694"/>
    </source>
</evidence>
<dbReference type="InParanoid" id="A0A409WGE6"/>
<keyword evidence="6" id="KW-1185">Reference proteome</keyword>
<keyword evidence="2" id="KW-0819">tRNA processing</keyword>
<dbReference type="AlphaFoldDB" id="A0A409WGE6"/>
<dbReference type="GO" id="GO:0000172">
    <property type="term" value="C:ribonuclease MRP complex"/>
    <property type="evidence" value="ECO:0007669"/>
    <property type="project" value="InterPro"/>
</dbReference>
<protein>
    <submittedName>
        <fullName evidence="5">Uncharacterized protein</fullName>
    </submittedName>
</protein>
<dbReference type="GO" id="GO:0001682">
    <property type="term" value="P:tRNA 5'-leader removal"/>
    <property type="evidence" value="ECO:0007669"/>
    <property type="project" value="InterPro"/>
</dbReference>
<dbReference type="InterPro" id="IPR014612">
    <property type="entry name" value="Pop7/Rpp20"/>
</dbReference>
<name>A0A409WGE6_PSICY</name>
<comment type="caution">
    <text evidence="5">The sequence shown here is derived from an EMBL/GenBank/DDBJ whole genome shotgun (WGS) entry which is preliminary data.</text>
</comment>
<evidence type="ECO:0000256" key="1">
    <source>
        <dbReference type="ARBA" id="ARBA00004123"/>
    </source>
</evidence>
<evidence type="ECO:0000256" key="4">
    <source>
        <dbReference type="SAM" id="MobiDB-lite"/>
    </source>
</evidence>
<dbReference type="Proteomes" id="UP000283269">
    <property type="component" value="Unassembled WGS sequence"/>
</dbReference>
<gene>
    <name evidence="5" type="ORF">CVT25_011371</name>
</gene>
<dbReference type="Pfam" id="PF12328">
    <property type="entry name" value="Rpp20"/>
    <property type="match status" value="1"/>
</dbReference>
<feature type="compositionally biased region" description="Polar residues" evidence="4">
    <location>
        <begin position="105"/>
        <end position="115"/>
    </location>
</feature>
<reference evidence="5 6" key="1">
    <citation type="journal article" date="2018" name="Evol. Lett.">
        <title>Horizontal gene cluster transfer increased hallucinogenic mushroom diversity.</title>
        <authorList>
            <person name="Reynolds H.T."/>
            <person name="Vijayakumar V."/>
            <person name="Gluck-Thaler E."/>
            <person name="Korotkin H.B."/>
            <person name="Matheny P.B."/>
            <person name="Slot J.C."/>
        </authorList>
    </citation>
    <scope>NUCLEOTIDE SEQUENCE [LARGE SCALE GENOMIC DNA]</scope>
    <source>
        <strain evidence="5 6">2631</strain>
    </source>
</reference>
<feature type="region of interest" description="Disordered" evidence="4">
    <location>
        <begin position="1"/>
        <end position="39"/>
    </location>
</feature>
<comment type="subcellular location">
    <subcellularLocation>
        <location evidence="1">Nucleus</location>
    </subcellularLocation>
</comment>
<organism evidence="5 6">
    <name type="scientific">Psilocybe cyanescens</name>
    <dbReference type="NCBI Taxonomy" id="93625"/>
    <lineage>
        <taxon>Eukaryota</taxon>
        <taxon>Fungi</taxon>
        <taxon>Dikarya</taxon>
        <taxon>Basidiomycota</taxon>
        <taxon>Agaricomycotina</taxon>
        <taxon>Agaricomycetes</taxon>
        <taxon>Agaricomycetidae</taxon>
        <taxon>Agaricales</taxon>
        <taxon>Agaricineae</taxon>
        <taxon>Strophariaceae</taxon>
        <taxon>Psilocybe</taxon>
    </lineage>
</organism>
<evidence type="ECO:0000313" key="6">
    <source>
        <dbReference type="Proteomes" id="UP000283269"/>
    </source>
</evidence>
<dbReference type="Gene3D" id="3.30.110.20">
    <property type="entry name" value="Alba-like domain"/>
    <property type="match status" value="1"/>
</dbReference>
<dbReference type="InterPro" id="IPR036882">
    <property type="entry name" value="Alba-like_dom_sf"/>
</dbReference>
<dbReference type="OrthoDB" id="416729at2759"/>
<dbReference type="GO" id="GO:0005655">
    <property type="term" value="C:nucleolar ribonuclease P complex"/>
    <property type="evidence" value="ECO:0007669"/>
    <property type="project" value="InterPro"/>
</dbReference>
<dbReference type="GO" id="GO:0003676">
    <property type="term" value="F:nucleic acid binding"/>
    <property type="evidence" value="ECO:0007669"/>
    <property type="project" value="InterPro"/>
</dbReference>
<keyword evidence="3" id="KW-0539">Nucleus</keyword>
<sequence>MNATKKRKLDSNQANDNGKRLKMSTSAVPGILPPSSMTVGTQPVAKVFASEMEKESSPQAEPIQMSNMDSIQLKEQERSNAAIPETAKNRKRINKLAPPRPFPTVPTSVSATGPRSSHREGKNMICLTRKTSLGAYMRRCKDVVLVDGYKTLHLSAMGAAIPLLTQLLCALPPILPYSQDEIHTEVTTSTVEVQDEVIPDDDDEDLTYQTRGKSVLRVVFRICDGEFEGDRFAIRKYSGGKSAGKNNGRPVGNGNGANKSKAIEKSSAIVYEEPEQEYMDML</sequence>
<evidence type="ECO:0000256" key="3">
    <source>
        <dbReference type="ARBA" id="ARBA00023242"/>
    </source>
</evidence>